<dbReference type="AlphaFoldDB" id="A0A6F8Z0V9"/>
<reference evidence="1 2" key="2">
    <citation type="submission" date="2020-03" db="EMBL/GenBank/DDBJ databases">
        <authorList>
            <person name="Ichikawa N."/>
            <person name="Kimura A."/>
            <person name="Kitahashi Y."/>
            <person name="Uohara A."/>
        </authorList>
    </citation>
    <scope>NUCLEOTIDE SEQUENCE [LARGE SCALE GENOMIC DNA]</scope>
    <source>
        <strain evidence="1 2">NBRC 105367</strain>
    </source>
</reference>
<name>A0A6F8Z0V9_9ACTN</name>
<evidence type="ECO:0000313" key="2">
    <source>
        <dbReference type="Proteomes" id="UP000503011"/>
    </source>
</evidence>
<dbReference type="RefSeq" id="WP_173165801.1">
    <property type="nucleotide sequence ID" value="NZ_AP022871.1"/>
</dbReference>
<dbReference type="Proteomes" id="UP000503011">
    <property type="component" value="Chromosome"/>
</dbReference>
<dbReference type="KEGG" id="psuu:Psuf_093830"/>
<reference evidence="1 2" key="1">
    <citation type="submission" date="2020-03" db="EMBL/GenBank/DDBJ databases">
        <title>Whole genome shotgun sequence of Phytohabitans suffuscus NBRC 105367.</title>
        <authorList>
            <person name="Komaki H."/>
            <person name="Tamura T."/>
        </authorList>
    </citation>
    <scope>NUCLEOTIDE SEQUENCE [LARGE SCALE GENOMIC DNA]</scope>
    <source>
        <strain evidence="1 2">NBRC 105367</strain>
    </source>
</reference>
<dbReference type="EMBL" id="AP022871">
    <property type="protein sequence ID" value="BCB92070.1"/>
    <property type="molecule type" value="Genomic_DNA"/>
</dbReference>
<keyword evidence="2" id="KW-1185">Reference proteome</keyword>
<accession>A0A6F8Z0V9</accession>
<evidence type="ECO:0000313" key="1">
    <source>
        <dbReference type="EMBL" id="BCB92070.1"/>
    </source>
</evidence>
<evidence type="ECO:0008006" key="3">
    <source>
        <dbReference type="Google" id="ProtNLM"/>
    </source>
</evidence>
<proteinExistence type="predicted"/>
<protein>
    <recommendedName>
        <fullName evidence="3">NIPSNAP domain-containing protein</fullName>
    </recommendedName>
</protein>
<gene>
    <name evidence="1" type="ORF">Psuf_093830</name>
</gene>
<sequence length="208" mass="23234">MTPTTAAQLYGVFFDVVPDFVEEFEPWFARRHAPDLDRSGVQALRAYRCDEGDHGFVNIYEVPGPEVFDNPVYRRARDDDDRLDRAESKLRGLRKATYAQRPVVPGDEAAAPPPWMCTLSFSGDVTDDELDTWTAERFAGSAAARVRVGRLAGLHPLFRDAPAQELLVLGEWPERPAGVAALPEALRARFGDRVDDVQYAVGRLYLAL</sequence>
<organism evidence="1 2">
    <name type="scientific">Phytohabitans suffuscus</name>
    <dbReference type="NCBI Taxonomy" id="624315"/>
    <lineage>
        <taxon>Bacteria</taxon>
        <taxon>Bacillati</taxon>
        <taxon>Actinomycetota</taxon>
        <taxon>Actinomycetes</taxon>
        <taxon>Micromonosporales</taxon>
        <taxon>Micromonosporaceae</taxon>
    </lineage>
</organism>